<reference evidence="3 4" key="1">
    <citation type="journal article" date="2008" name="Chem. Biol. Interact.">
        <title>Extending the Bacillus cereus group genomics to putative food-borne pathogens of different toxicity.</title>
        <authorList>
            <person name="Lapidus A."/>
            <person name="Goltsman E."/>
            <person name="Auger S."/>
            <person name="Galleron N."/>
            <person name="Segurens B."/>
            <person name="Dossat C."/>
            <person name="Land M.L."/>
            <person name="Broussolle V."/>
            <person name="Brillard J."/>
            <person name="Guinebretiere M.H."/>
            <person name="Sanchis V."/>
            <person name="Nguen-The C."/>
            <person name="Lereclus D."/>
            <person name="Richardson P."/>
            <person name="Wincker P."/>
            <person name="Weissenbach J."/>
            <person name="Ehrlich S.D."/>
            <person name="Sorokin A."/>
        </authorList>
    </citation>
    <scope>NUCLEOTIDE SEQUENCE [LARGE SCALE GENOMIC DNA]</scope>
    <source>
        <strain evidence="3 4">KBAB4</strain>
    </source>
</reference>
<evidence type="ECO:0000259" key="1">
    <source>
        <dbReference type="Pfam" id="PF13791"/>
    </source>
</evidence>
<accession>A9VKC7</accession>
<dbReference type="AlphaFoldDB" id="A9VKC7"/>
<dbReference type="InterPro" id="IPR025672">
    <property type="entry name" value="Sigma_reg_C_dom"/>
</dbReference>
<gene>
    <name evidence="3" type="ordered locus">BcerKBAB4_4445</name>
</gene>
<dbReference type="Pfam" id="PF13791">
    <property type="entry name" value="Sigma_reg_C"/>
    <property type="match status" value="1"/>
</dbReference>
<feature type="domain" description="Sigma factor regulator N-terminal" evidence="2">
    <location>
        <begin position="17"/>
        <end position="105"/>
    </location>
</feature>
<dbReference type="eggNOG" id="ENOG502ZCKK">
    <property type="taxonomic scope" value="Bacteria"/>
</dbReference>
<evidence type="ECO:0000259" key="2">
    <source>
        <dbReference type="Pfam" id="PF13800"/>
    </source>
</evidence>
<dbReference type="KEGG" id="bwe:BcerKBAB4_4445"/>
<dbReference type="InterPro" id="IPR029101">
    <property type="entry name" value="Sigma_reg_N"/>
</dbReference>
<feature type="domain" description="Sigma factor regulator C-terminal" evidence="1">
    <location>
        <begin position="178"/>
        <end position="329"/>
    </location>
</feature>
<proteinExistence type="predicted"/>
<evidence type="ECO:0000313" key="3">
    <source>
        <dbReference type="EMBL" id="ABY45604.1"/>
    </source>
</evidence>
<organism evidence="3 4">
    <name type="scientific">Bacillus mycoides (strain KBAB4)</name>
    <name type="common">Bacillus weihenstephanensis</name>
    <dbReference type="NCBI Taxonomy" id="315730"/>
    <lineage>
        <taxon>Bacteria</taxon>
        <taxon>Bacillati</taxon>
        <taxon>Bacillota</taxon>
        <taxon>Bacilli</taxon>
        <taxon>Bacillales</taxon>
        <taxon>Bacillaceae</taxon>
        <taxon>Bacillus</taxon>
        <taxon>Bacillus cereus group</taxon>
    </lineage>
</organism>
<evidence type="ECO:0000313" key="4">
    <source>
        <dbReference type="Proteomes" id="UP000002154"/>
    </source>
</evidence>
<name>A9VKC7_BACMK</name>
<dbReference type="Pfam" id="PF13800">
    <property type="entry name" value="Sigma_reg_N"/>
    <property type="match status" value="1"/>
</dbReference>
<dbReference type="Proteomes" id="UP000002154">
    <property type="component" value="Chromosome"/>
</dbReference>
<protein>
    <recommendedName>
        <fullName evidence="5">Sigma factor regulator</fullName>
    </recommendedName>
</protein>
<dbReference type="EMBL" id="CP000903">
    <property type="protein sequence ID" value="ABY45604.1"/>
    <property type="molecule type" value="Genomic_DNA"/>
</dbReference>
<dbReference type="HOGENOM" id="CLU_046237_0_0_9"/>
<evidence type="ECO:0008006" key="5">
    <source>
        <dbReference type="Google" id="ProtNLM"/>
    </source>
</evidence>
<sequence length="338" mass="39133">MMSRKDFDLNMDDKQMKTLMKRAKRKQFWRNLVLSVVVTLVLIIGSMSLLIYFNEKNKREMDQRVYLYHSVQGPNIIFNGHTKLSMGIASGTMMYSSYKNIQGQPVKWIDEIYEYSIFGYSQINYNGNTGLGEEKINKQSEFETRQDYNRQTMQREMRFYLPFVKYLNYVNDLERISELQNKVAEVALSFDKAYTAEEVVKMLPEGIRPVWLWVDTYDETKSETYTGLADPETGAVLNAEVSMNIFGFEGSYADKKEDEYKDIEGNSMGFLGSMKSLSENKGGFQEYFRTNYNEIKNIEPKDLQIYGVVVTGKTEDLQGLQGAPYIKAAVRGVTVEKY</sequence>